<dbReference type="VEuPathDB" id="MicrosporidiaDB:H312_01566"/>
<name>A0A059F202_9MICR</name>
<reference evidence="3" key="1">
    <citation type="submission" date="2013-02" db="EMBL/GenBank/DDBJ databases">
        <authorList>
            <consortium name="The Broad Institute Genome Sequencing Platform"/>
            <person name="Cuomo C."/>
            <person name="Becnel J."/>
            <person name="Sanscrainte N."/>
            <person name="Walker B."/>
            <person name="Young S.K."/>
            <person name="Zeng Q."/>
            <person name="Gargeya S."/>
            <person name="Fitzgerald M."/>
            <person name="Haas B."/>
            <person name="Abouelleil A."/>
            <person name="Alvarado L."/>
            <person name="Arachchi H.M."/>
            <person name="Berlin A.M."/>
            <person name="Chapman S.B."/>
            <person name="Dewar J."/>
            <person name="Goldberg J."/>
            <person name="Griggs A."/>
            <person name="Gujja S."/>
            <person name="Hansen M."/>
            <person name="Howarth C."/>
            <person name="Imamovic A."/>
            <person name="Larimer J."/>
            <person name="McCowan C."/>
            <person name="Murphy C."/>
            <person name="Neiman D."/>
            <person name="Pearson M."/>
            <person name="Priest M."/>
            <person name="Roberts A."/>
            <person name="Saif S."/>
            <person name="Shea T."/>
            <person name="Sisk P."/>
            <person name="Sykes S."/>
            <person name="Wortman J."/>
            <person name="Nusbaum C."/>
            <person name="Birren B."/>
        </authorList>
    </citation>
    <scope>NUCLEOTIDE SEQUENCE [LARGE SCALE GENOMIC DNA]</scope>
    <source>
        <strain evidence="3">PRA339</strain>
    </source>
</reference>
<dbReference type="EMBL" id="KK365153">
    <property type="protein sequence ID" value="KCZ81019.1"/>
    <property type="molecule type" value="Genomic_DNA"/>
</dbReference>
<sequence length="148" mass="17519">CVSFLLNVYVRLNTFQKLFEYLLQNSSDSLENDQAKKEFNKVTSEFFNVNFNIYISCVSFLLNVYVRLNTFQKLFEYLLQNSSDSLEKENISNLKEKISKLVIENTESKKLILAINNFYKENKNIICCNVRELILYINNENKNLNNKK</sequence>
<keyword evidence="1" id="KW-1133">Transmembrane helix</keyword>
<proteinExistence type="predicted"/>
<keyword evidence="1" id="KW-0472">Membrane</keyword>
<dbReference type="Proteomes" id="UP000030655">
    <property type="component" value="Unassembled WGS sequence"/>
</dbReference>
<feature type="transmembrane region" description="Helical" evidence="1">
    <location>
        <begin position="46"/>
        <end position="66"/>
    </location>
</feature>
<evidence type="ECO:0000313" key="2">
    <source>
        <dbReference type="EMBL" id="KCZ81019.1"/>
    </source>
</evidence>
<evidence type="ECO:0000313" key="3">
    <source>
        <dbReference type="Proteomes" id="UP000030655"/>
    </source>
</evidence>
<protein>
    <submittedName>
        <fullName evidence="2">Uncharacterized protein</fullName>
    </submittedName>
</protein>
<evidence type="ECO:0000256" key="1">
    <source>
        <dbReference type="SAM" id="Phobius"/>
    </source>
</evidence>
<dbReference type="AlphaFoldDB" id="A0A059F202"/>
<accession>A0A059F202</accession>
<keyword evidence="3" id="KW-1185">Reference proteome</keyword>
<feature type="non-terminal residue" evidence="2">
    <location>
        <position position="1"/>
    </location>
</feature>
<reference evidence="2 3" key="2">
    <citation type="submission" date="2014-03" db="EMBL/GenBank/DDBJ databases">
        <title>The Genome Sequence of Anncaliia algerae insect isolate PRA339.</title>
        <authorList>
            <consortium name="The Broad Institute Genome Sequencing Platform"/>
            <consortium name="The Broad Institute Genome Sequencing Center for Infectious Disease"/>
            <person name="Cuomo C."/>
            <person name="Becnel J."/>
            <person name="Sanscrainte N."/>
            <person name="Walker B."/>
            <person name="Young S.K."/>
            <person name="Zeng Q."/>
            <person name="Gargeya S."/>
            <person name="Fitzgerald M."/>
            <person name="Haas B."/>
            <person name="Abouelleil A."/>
            <person name="Alvarado L."/>
            <person name="Arachchi H.M."/>
            <person name="Berlin A.M."/>
            <person name="Chapman S.B."/>
            <person name="Dewar J."/>
            <person name="Goldberg J."/>
            <person name="Griggs A."/>
            <person name="Gujja S."/>
            <person name="Hansen M."/>
            <person name="Howarth C."/>
            <person name="Imamovic A."/>
            <person name="Larimer J."/>
            <person name="McCowan C."/>
            <person name="Murphy C."/>
            <person name="Neiman D."/>
            <person name="Pearson M."/>
            <person name="Priest M."/>
            <person name="Roberts A."/>
            <person name="Saif S."/>
            <person name="Shea T."/>
            <person name="Sisk P."/>
            <person name="Sykes S."/>
            <person name="Wortman J."/>
            <person name="Nusbaum C."/>
            <person name="Birren B."/>
        </authorList>
    </citation>
    <scope>NUCLEOTIDE SEQUENCE [LARGE SCALE GENOMIC DNA]</scope>
    <source>
        <strain evidence="2 3">PRA339</strain>
    </source>
</reference>
<keyword evidence="1" id="KW-0812">Transmembrane</keyword>
<dbReference type="HOGENOM" id="CLU_1763134_0_0_1"/>
<organism evidence="2 3">
    <name type="scientific">Anncaliia algerae PRA339</name>
    <dbReference type="NCBI Taxonomy" id="1288291"/>
    <lineage>
        <taxon>Eukaryota</taxon>
        <taxon>Fungi</taxon>
        <taxon>Fungi incertae sedis</taxon>
        <taxon>Microsporidia</taxon>
        <taxon>Tubulinosematoidea</taxon>
        <taxon>Tubulinosematidae</taxon>
        <taxon>Anncaliia</taxon>
    </lineage>
</organism>
<gene>
    <name evidence="2" type="ORF">H312_01566</name>
</gene>